<comment type="caution">
    <text evidence="3">The sequence shown here is derived from an EMBL/GenBank/DDBJ whole genome shotgun (WGS) entry which is preliminary data.</text>
</comment>
<keyword evidence="1" id="KW-0812">Transmembrane</keyword>
<feature type="transmembrane region" description="Helical" evidence="1">
    <location>
        <begin position="12"/>
        <end position="29"/>
    </location>
</feature>
<proteinExistence type="predicted"/>
<keyword evidence="4" id="KW-1185">Reference proteome</keyword>
<dbReference type="InterPro" id="IPR002881">
    <property type="entry name" value="DUF58"/>
</dbReference>
<dbReference type="EMBL" id="JACBZR010000001">
    <property type="protein sequence ID" value="NYI76520.1"/>
    <property type="molecule type" value="Genomic_DNA"/>
</dbReference>
<dbReference type="Proteomes" id="UP000564496">
    <property type="component" value="Unassembled WGS sequence"/>
</dbReference>
<keyword evidence="1" id="KW-1133">Transmembrane helix</keyword>
<protein>
    <submittedName>
        <fullName evidence="3">Uncharacterized protein (DUF58 family)</fullName>
    </submittedName>
</protein>
<organism evidence="3 4">
    <name type="scientific">Nocardioides panzhihuensis</name>
    <dbReference type="NCBI Taxonomy" id="860243"/>
    <lineage>
        <taxon>Bacteria</taxon>
        <taxon>Bacillati</taxon>
        <taxon>Actinomycetota</taxon>
        <taxon>Actinomycetes</taxon>
        <taxon>Propionibacteriales</taxon>
        <taxon>Nocardioidaceae</taxon>
        <taxon>Nocardioides</taxon>
    </lineage>
</organism>
<evidence type="ECO:0000313" key="3">
    <source>
        <dbReference type="EMBL" id="NYI76520.1"/>
    </source>
</evidence>
<reference evidence="3 4" key="1">
    <citation type="submission" date="2020-07" db="EMBL/GenBank/DDBJ databases">
        <title>Sequencing the genomes of 1000 actinobacteria strains.</title>
        <authorList>
            <person name="Klenk H.-P."/>
        </authorList>
    </citation>
    <scope>NUCLEOTIDE SEQUENCE [LARGE SCALE GENOMIC DNA]</scope>
    <source>
        <strain evidence="3 4">DSM 26487</strain>
    </source>
</reference>
<evidence type="ECO:0000256" key="1">
    <source>
        <dbReference type="SAM" id="Phobius"/>
    </source>
</evidence>
<evidence type="ECO:0000259" key="2">
    <source>
        <dbReference type="Pfam" id="PF01882"/>
    </source>
</evidence>
<evidence type="ECO:0000313" key="4">
    <source>
        <dbReference type="Proteomes" id="UP000564496"/>
    </source>
</evidence>
<accession>A0A7Z0IR81</accession>
<sequence>MREALSGLTVRGRAFLAAGITAVVCGILLDQSTLSRIGMLLVALPLVTAVVAALGRYRLALVRHIEPHLTEAGQPARVELTIANEGRIPTGTLLLEETVPYALGGRPRFVVDRIGFGWRHKLGYQIRSEIRGRFDIGPMRVTVADPFGLVELNRAFQSTVPFTVTPRVVTLPPTPLTGNATSSGDSRPRAFLGGSAEDITVREYRRGDELRRVHWPSSAHLGELMVRREEQPWQARATVFLDNRRSVHRGQGASSSFEQAVVVAASVSVHLVEAGYSVRLVTSAGAAAGSGPAHNQLGAGWHDRDGQADAAALLEALAVVETVHHHRIDASWIGEAGQGGVTVAVLGSLEEEDAGVLRRVRHHTGAALAFALAVDGWSAVHLAPEQRRPSGVPLLVQHGWKAVDLGPGDSLATRWRELGTRGAAAGAGAAR</sequence>
<dbReference type="Pfam" id="PF01882">
    <property type="entry name" value="DUF58"/>
    <property type="match status" value="1"/>
</dbReference>
<dbReference type="AlphaFoldDB" id="A0A7Z0IR81"/>
<dbReference type="PANTHER" id="PTHR34351:SF1">
    <property type="entry name" value="SLR1927 PROTEIN"/>
    <property type="match status" value="1"/>
</dbReference>
<feature type="domain" description="DUF58" evidence="2">
    <location>
        <begin position="201"/>
        <end position="286"/>
    </location>
</feature>
<name>A0A7Z0IR81_9ACTN</name>
<feature type="transmembrane region" description="Helical" evidence="1">
    <location>
        <begin position="35"/>
        <end position="55"/>
    </location>
</feature>
<keyword evidence="1" id="KW-0472">Membrane</keyword>
<dbReference type="PANTHER" id="PTHR34351">
    <property type="entry name" value="SLR1927 PROTEIN-RELATED"/>
    <property type="match status" value="1"/>
</dbReference>
<dbReference type="RefSeq" id="WP_179657154.1">
    <property type="nucleotide sequence ID" value="NZ_JACBZR010000001.1"/>
</dbReference>
<gene>
    <name evidence="3" type="ORF">BJ988_001168</name>
</gene>